<dbReference type="CDD" id="cd09917">
    <property type="entry name" value="F-box_SF"/>
    <property type="match status" value="1"/>
</dbReference>
<evidence type="ECO:0000259" key="1">
    <source>
        <dbReference type="Pfam" id="PF00646"/>
    </source>
</evidence>
<dbReference type="InterPro" id="IPR001810">
    <property type="entry name" value="F-box_dom"/>
</dbReference>
<gene>
    <name evidence="2" type="ORF">LVIROSA_LOCUS6940</name>
</gene>
<dbReference type="AlphaFoldDB" id="A0AAU9LXZ4"/>
<protein>
    <recommendedName>
        <fullName evidence="1">F-box domain-containing protein</fullName>
    </recommendedName>
</protein>
<dbReference type="EMBL" id="CAKMRJ010000317">
    <property type="protein sequence ID" value="CAH1419410.1"/>
    <property type="molecule type" value="Genomic_DNA"/>
</dbReference>
<dbReference type="Pfam" id="PF00646">
    <property type="entry name" value="F-box"/>
    <property type="match status" value="1"/>
</dbReference>
<feature type="domain" description="F-box" evidence="1">
    <location>
        <begin position="31"/>
        <end position="65"/>
    </location>
</feature>
<dbReference type="InterPro" id="IPR036047">
    <property type="entry name" value="F-box-like_dom_sf"/>
</dbReference>
<sequence>MTRNQNHDDNSSSSSSQKRFKTFDRDGVAFLSDLHHDVLFLVMMRLGFIDFFAFSGVCKSWRSFALANMNRFMASKPPMSIRVDHYPDNKKTWHLKDFEGRKFKTTIPHSAWRRCVGLTCGYLVLMGRDTHDFWLVNPITRHEHYFTDHPLYVGVGDHLVTIRPILVFLPSISGWVFVMLHRKESSYRRSDRARKGKISFSIEGKQGWNHVSSTLPIVGLQYFKGKIYTLHIDFSVRELRIYPNRKRKWTLLETNNFPDPDLFFQTNNFPKPDLFWPELVNSGENLYVIDWFAPNEVLELDIGEMKWVSPEKTIGEYAVFLNMCGSSAAIKPESWVGPRTQYKSYDKFLDTDRSRVHHIDSNSMWYFPHDCVSVNLLDDQ</sequence>
<keyword evidence="3" id="KW-1185">Reference proteome</keyword>
<dbReference type="PANTHER" id="PTHR45463:SF8">
    <property type="entry name" value="OS09G0392200 PROTEIN"/>
    <property type="match status" value="1"/>
</dbReference>
<dbReference type="PANTHER" id="PTHR45463">
    <property type="entry name" value="OS09G0392200 PROTEIN"/>
    <property type="match status" value="1"/>
</dbReference>
<organism evidence="2 3">
    <name type="scientific">Lactuca virosa</name>
    <dbReference type="NCBI Taxonomy" id="75947"/>
    <lineage>
        <taxon>Eukaryota</taxon>
        <taxon>Viridiplantae</taxon>
        <taxon>Streptophyta</taxon>
        <taxon>Embryophyta</taxon>
        <taxon>Tracheophyta</taxon>
        <taxon>Spermatophyta</taxon>
        <taxon>Magnoliopsida</taxon>
        <taxon>eudicotyledons</taxon>
        <taxon>Gunneridae</taxon>
        <taxon>Pentapetalae</taxon>
        <taxon>asterids</taxon>
        <taxon>campanulids</taxon>
        <taxon>Asterales</taxon>
        <taxon>Asteraceae</taxon>
        <taxon>Cichorioideae</taxon>
        <taxon>Cichorieae</taxon>
        <taxon>Lactucinae</taxon>
        <taxon>Lactuca</taxon>
    </lineage>
</organism>
<dbReference type="Gene3D" id="1.20.1280.50">
    <property type="match status" value="1"/>
</dbReference>
<name>A0AAU9LXZ4_9ASTR</name>
<evidence type="ECO:0000313" key="2">
    <source>
        <dbReference type="EMBL" id="CAH1419410.1"/>
    </source>
</evidence>
<evidence type="ECO:0000313" key="3">
    <source>
        <dbReference type="Proteomes" id="UP001157418"/>
    </source>
</evidence>
<dbReference type="Proteomes" id="UP001157418">
    <property type="component" value="Unassembled WGS sequence"/>
</dbReference>
<comment type="caution">
    <text evidence="2">The sequence shown here is derived from an EMBL/GenBank/DDBJ whole genome shotgun (WGS) entry which is preliminary data.</text>
</comment>
<accession>A0AAU9LXZ4</accession>
<reference evidence="2 3" key="1">
    <citation type="submission" date="2022-01" db="EMBL/GenBank/DDBJ databases">
        <authorList>
            <person name="Xiong W."/>
            <person name="Schranz E."/>
        </authorList>
    </citation>
    <scope>NUCLEOTIDE SEQUENCE [LARGE SCALE GENOMIC DNA]</scope>
</reference>
<proteinExistence type="predicted"/>
<dbReference type="SUPFAM" id="SSF81383">
    <property type="entry name" value="F-box domain"/>
    <property type="match status" value="1"/>
</dbReference>